<dbReference type="eggNOG" id="COG4733">
    <property type="taxonomic scope" value="Bacteria"/>
</dbReference>
<dbReference type="InParanoid" id="E8R331"/>
<dbReference type="InterPro" id="IPR037524">
    <property type="entry name" value="PA14/GLEYA"/>
</dbReference>
<dbReference type="eggNOG" id="COG5297">
    <property type="taxonomic scope" value="Bacteria"/>
</dbReference>
<evidence type="ECO:0000313" key="3">
    <source>
        <dbReference type="EMBL" id="ADV62550.1"/>
    </source>
</evidence>
<dbReference type="Pfam" id="PF07691">
    <property type="entry name" value="PA14"/>
    <property type="match status" value="1"/>
</dbReference>
<evidence type="ECO:0000313" key="4">
    <source>
        <dbReference type="Proteomes" id="UP000008631"/>
    </source>
</evidence>
<dbReference type="CDD" id="cd00063">
    <property type="entry name" value="FN3"/>
    <property type="match status" value="1"/>
</dbReference>
<sequence>MLECKKTELSICESYRSRAASRDRRRLASRRMMLEVLENRLVMSGLGGGFTSAGLLGDYFANPDLQGAPAFVRRDVRIDFDWGTTTAPGGSTNPALRQVGVDDYSVRWTGQLIPRFSETYTLRLSTSDGVRLAIRPAGSTTWTTVIDQWNNSSNNTFTGTYSFTAGATYDVRLEYREDSGPARVQLAWSAPSVPLETIEPLGQIGVNTEGAAFEIFADTIRTGRAEWGNPNNYFGSPLVALDAQGWPTADATNIVWEGRSPEKTAGTYLLVFQGRARVSTQSNASVFRVNGVSYGNSLPFGVGYDAATNTTTALVDLPGLDILYLSFRDTRRTPASTTNDGVTQVQLYRPISPGSSIPHDRGEYLARSYKNAVSSLTTLRWLTVNFNTNEVTWNDRILPDQPRVLRPWNPRPTWEHQVMVSNETGRDLYITIPVAADNDYVTRLAKLIRYGSDGVNPYNGPTANPVYPPLNSNLKVYVEWTNEVWNWAFSQSNRAVELAREAVHNNTPDGQIINFDGSAPNGNYLRWMALRTVRASEIFRSVFGDAAMGDRVRVLYEYQYDNAQDSAMTGLRFLDDYFNNGDGQTHVANPKPVSYFIWGGGGATYYGSGNSRGLQTEMSLVNPGFESPVVSGRVVAPAGAGWTFTGNAGIERATSFEGGQRAFLGANGAMSQTITITTPGQYALEFRAAVKSGSNMAAPLRITVNGQNITPGGPIRRDPASHLVNPGTFTPPGRWGQNATNFVRYGSVVFDAPTAGSYTIQISTPATGERETYLDDLRLVSLDAIFAGGIPGSGEANGQIAQSNYQRQLHNQARWAQSFGLNVVAYEGGWSLGGDFEQLPIQNHAKFLDPRAAQANQRALDAFSRSGGVLNVHGTYFQWYDLDNIAVEPIYQSWSVHNNTLRVEPTNGNRAPTVLLPGDREAAVRTNGAILNAYGWMAFNVIIPTLGDYEVIAHTTSGGQVRLELGAGRTVLSNGVSGQPVSGVATLTPGVHSVMVRSQGGSFTLNRVEVRPVGTLAPPILQSAADGDQYVDLTWSPVAGATGYLVRWGTQPGLYDQELVVGPSVTNQRISGLTNGTNYVFAISTLNDRGPGLPSNELAAIPMADGQLGALAFWELTNFLGDEANAPRTGGTNRITTTPLSRGPALRLPPNWATNSFPRRLTASVQGNRWATNRDDAMQRGEYYEFQIQPAPNQLMTLTELNFQPFFQNNPASAGVAVAYSLDNGATFQYLPTTGTINSAQGITANLAGIPGLIDRADPVTFRLVYFGAQDWTITGVGFGDPSRDLTLTGSIRPAPVVVPEVESLQVHASPHLQRSMVREWLVAFSTAVQLAPTAFRLVPANGGAAVPLTWTTQLVNGKTVATVRLATGNSVADGWWRLEVVASAVSSTASNTAMTQNASLLFHRLFGDSDGDGDVDNSDLRNFRLALAGAYVHFFDSDDDGDVDNSDLIRFRANLGRRI</sequence>
<feature type="domain" description="Fibronectin type-III" evidence="1">
    <location>
        <begin position="1017"/>
        <end position="1106"/>
    </location>
</feature>
<reference key="1">
    <citation type="submission" date="2010-11" db="EMBL/GenBank/DDBJ databases">
        <title>The complete sequence of chromosome of Isophaera pallida ATCC 43644.</title>
        <authorList>
            <consortium name="US DOE Joint Genome Institute (JGI-PGF)"/>
            <person name="Lucas S."/>
            <person name="Copeland A."/>
            <person name="Lapidus A."/>
            <person name="Bruce D."/>
            <person name="Goodwin L."/>
            <person name="Pitluck S."/>
            <person name="Kyrpides N."/>
            <person name="Mavromatis K."/>
            <person name="Pagani I."/>
            <person name="Ivanova N."/>
            <person name="Saunders E."/>
            <person name="Brettin T."/>
            <person name="Detter J.C."/>
            <person name="Han C."/>
            <person name="Tapia R."/>
            <person name="Land M."/>
            <person name="Hauser L."/>
            <person name="Markowitz V."/>
            <person name="Cheng J.-F."/>
            <person name="Hugenholtz P."/>
            <person name="Woyke T."/>
            <person name="Wu D."/>
            <person name="Eisen J.A."/>
        </authorList>
    </citation>
    <scope>NUCLEOTIDE SEQUENCE</scope>
    <source>
        <strain>ATCC 43644</strain>
    </source>
</reference>
<proteinExistence type="predicted"/>
<dbReference type="InterPro" id="IPR018247">
    <property type="entry name" value="EF_Hand_1_Ca_BS"/>
</dbReference>
<organism evidence="3 4">
    <name type="scientific">Isosphaera pallida (strain ATCC 43644 / DSM 9630 / IS1B)</name>
    <dbReference type="NCBI Taxonomy" id="575540"/>
    <lineage>
        <taxon>Bacteria</taxon>
        <taxon>Pseudomonadati</taxon>
        <taxon>Planctomycetota</taxon>
        <taxon>Planctomycetia</taxon>
        <taxon>Isosphaerales</taxon>
        <taxon>Isosphaeraceae</taxon>
        <taxon>Isosphaera</taxon>
    </lineage>
</organism>
<name>E8R331_ISOPI</name>
<dbReference type="KEGG" id="ipa:Isop_1970"/>
<dbReference type="Gene3D" id="2.60.40.10">
    <property type="entry name" value="Immunoglobulins"/>
    <property type="match status" value="1"/>
</dbReference>
<dbReference type="InterPro" id="IPR013783">
    <property type="entry name" value="Ig-like_fold"/>
</dbReference>
<reference evidence="3 4" key="2">
    <citation type="journal article" date="2011" name="Stand. Genomic Sci.">
        <title>Complete genome sequence of Isosphaera pallida type strain (IS1B).</title>
        <authorList>
            <consortium name="US DOE Joint Genome Institute (JGI-PGF)"/>
            <person name="Goker M."/>
            <person name="Cleland D."/>
            <person name="Saunders E."/>
            <person name="Lapidus A."/>
            <person name="Nolan M."/>
            <person name="Lucas S."/>
            <person name="Hammon N."/>
            <person name="Deshpande S."/>
            <person name="Cheng J.F."/>
            <person name="Tapia R."/>
            <person name="Han C."/>
            <person name="Goodwin L."/>
            <person name="Pitluck S."/>
            <person name="Liolios K."/>
            <person name="Pagani I."/>
            <person name="Ivanova N."/>
            <person name="Mavromatis K."/>
            <person name="Pati A."/>
            <person name="Chen A."/>
            <person name="Palaniappan K."/>
            <person name="Land M."/>
            <person name="Hauser L."/>
            <person name="Chang Y.J."/>
            <person name="Jeffries C.D."/>
            <person name="Detter J.C."/>
            <person name="Beck B."/>
            <person name="Woyke T."/>
            <person name="Bristow J."/>
            <person name="Eisen J.A."/>
            <person name="Markowitz V."/>
            <person name="Hugenholtz P."/>
            <person name="Kyrpides N.C."/>
            <person name="Klenk H.P."/>
        </authorList>
    </citation>
    <scope>NUCLEOTIDE SEQUENCE [LARGE SCALE GENOMIC DNA]</scope>
    <source>
        <strain evidence="4">ATCC 43644 / DSM 9630 / IS1B</strain>
    </source>
</reference>
<evidence type="ECO:0000259" key="2">
    <source>
        <dbReference type="PROSITE" id="PS51820"/>
    </source>
</evidence>
<dbReference type="PROSITE" id="PS00018">
    <property type="entry name" value="EF_HAND_1"/>
    <property type="match status" value="1"/>
</dbReference>
<dbReference type="SUPFAM" id="SSF56988">
    <property type="entry name" value="Anthrax protective antigen"/>
    <property type="match status" value="1"/>
</dbReference>
<dbReference type="InterPro" id="IPR011658">
    <property type="entry name" value="PA14_dom"/>
</dbReference>
<protein>
    <submittedName>
        <fullName evidence="3">Fibronectin type III domain protein</fullName>
    </submittedName>
</protein>
<dbReference type="Proteomes" id="UP000008631">
    <property type="component" value="Chromosome"/>
</dbReference>
<dbReference type="OrthoDB" id="9783154at2"/>
<dbReference type="PROSITE" id="PS51820">
    <property type="entry name" value="PA14"/>
    <property type="match status" value="1"/>
</dbReference>
<dbReference type="Gene3D" id="2.60.120.260">
    <property type="entry name" value="Galactose-binding domain-like"/>
    <property type="match status" value="1"/>
</dbReference>
<dbReference type="STRING" id="575540.Isop_1970"/>
<dbReference type="SUPFAM" id="SSF49265">
    <property type="entry name" value="Fibronectin type III"/>
    <property type="match status" value="1"/>
</dbReference>
<evidence type="ECO:0000259" key="1">
    <source>
        <dbReference type="PROSITE" id="PS50853"/>
    </source>
</evidence>
<feature type="domain" description="PA14" evidence="2">
    <location>
        <begin position="50"/>
        <end position="202"/>
    </location>
</feature>
<gene>
    <name evidence="3" type="ordered locus">Isop_1970</name>
</gene>
<dbReference type="HOGENOM" id="CLU_250786_0_0_0"/>
<dbReference type="InterPro" id="IPR003961">
    <property type="entry name" value="FN3_dom"/>
</dbReference>
<dbReference type="eggNOG" id="COG1409">
    <property type="taxonomic scope" value="Bacteria"/>
</dbReference>
<dbReference type="RefSeq" id="WP_013564838.1">
    <property type="nucleotide sequence ID" value="NC_014962.1"/>
</dbReference>
<dbReference type="InterPro" id="IPR036116">
    <property type="entry name" value="FN3_sf"/>
</dbReference>
<dbReference type="SMART" id="SM00060">
    <property type="entry name" value="FN3"/>
    <property type="match status" value="1"/>
</dbReference>
<dbReference type="SMART" id="SM00758">
    <property type="entry name" value="PA14"/>
    <property type="match status" value="1"/>
</dbReference>
<accession>E8R331</accession>
<dbReference type="Gene3D" id="3.90.182.10">
    <property type="entry name" value="Toxin - Anthrax Protective Antigen,domain 1"/>
    <property type="match status" value="1"/>
</dbReference>
<keyword evidence="4" id="KW-1185">Reference proteome</keyword>
<dbReference type="EMBL" id="CP002353">
    <property type="protein sequence ID" value="ADV62550.1"/>
    <property type="molecule type" value="Genomic_DNA"/>
</dbReference>
<dbReference type="Pfam" id="PF00041">
    <property type="entry name" value="fn3"/>
    <property type="match status" value="1"/>
</dbReference>
<dbReference type="PROSITE" id="PS50853">
    <property type="entry name" value="FN3"/>
    <property type="match status" value="1"/>
</dbReference>